<dbReference type="RefSeq" id="WP_248147550.1">
    <property type="nucleotide sequence ID" value="NZ_BAAAOF010000005.1"/>
</dbReference>
<dbReference type="InterPro" id="IPR053863">
    <property type="entry name" value="Glyoxy/Ble-like_N"/>
</dbReference>
<proteinExistence type="predicted"/>
<reference evidence="3" key="1">
    <citation type="journal article" date="2019" name="Int. J. Syst. Evol. Microbiol.">
        <title>The Global Catalogue of Microorganisms (GCM) 10K type strain sequencing project: providing services to taxonomists for standard genome sequencing and annotation.</title>
        <authorList>
            <consortium name="The Broad Institute Genomics Platform"/>
            <consortium name="The Broad Institute Genome Sequencing Center for Infectious Disease"/>
            <person name="Wu L."/>
            <person name="Ma J."/>
        </authorList>
    </citation>
    <scope>NUCLEOTIDE SEQUENCE [LARGE SCALE GENOMIC DNA]</scope>
    <source>
        <strain evidence="3">JCM 14900</strain>
    </source>
</reference>
<name>A0ABP5B6C0_9MICO</name>
<evidence type="ECO:0000259" key="1">
    <source>
        <dbReference type="PROSITE" id="PS51819"/>
    </source>
</evidence>
<sequence>MAKMEHFEIPVDDIARAQAFYASVLGYSYEPWGDDQGMLMQPEGEGVNGDLHIRSVTPHPTVVFTVDRIEDVLALAVANGGELIGAIEPMGESARYAYLKDSEGNIIGVYDEISAA</sequence>
<dbReference type="InterPro" id="IPR052164">
    <property type="entry name" value="Anthracycline_SecMetBiosynth"/>
</dbReference>
<dbReference type="EMBL" id="BAAAOF010000005">
    <property type="protein sequence ID" value="GAA1933489.1"/>
    <property type="molecule type" value="Genomic_DNA"/>
</dbReference>
<dbReference type="PROSITE" id="PS51819">
    <property type="entry name" value="VOC"/>
    <property type="match status" value="1"/>
</dbReference>
<dbReference type="InterPro" id="IPR037523">
    <property type="entry name" value="VOC_core"/>
</dbReference>
<accession>A0ABP5B6C0</accession>
<dbReference type="InterPro" id="IPR029068">
    <property type="entry name" value="Glyas_Bleomycin-R_OHBP_Dase"/>
</dbReference>
<dbReference type="SUPFAM" id="SSF54593">
    <property type="entry name" value="Glyoxalase/Bleomycin resistance protein/Dihydroxybiphenyl dioxygenase"/>
    <property type="match status" value="1"/>
</dbReference>
<evidence type="ECO:0000313" key="2">
    <source>
        <dbReference type="EMBL" id="GAA1933489.1"/>
    </source>
</evidence>
<dbReference type="PANTHER" id="PTHR33993">
    <property type="entry name" value="GLYOXALASE-RELATED"/>
    <property type="match status" value="1"/>
</dbReference>
<keyword evidence="3" id="KW-1185">Reference proteome</keyword>
<dbReference type="Proteomes" id="UP001501343">
    <property type="component" value="Unassembled WGS sequence"/>
</dbReference>
<comment type="caution">
    <text evidence="2">The sequence shown here is derived from an EMBL/GenBank/DDBJ whole genome shotgun (WGS) entry which is preliminary data.</text>
</comment>
<protein>
    <submittedName>
        <fullName evidence="2">VOC family protein</fullName>
    </submittedName>
</protein>
<dbReference type="Pfam" id="PF22677">
    <property type="entry name" value="Ble-like_N"/>
    <property type="match status" value="1"/>
</dbReference>
<dbReference type="Gene3D" id="3.10.180.10">
    <property type="entry name" value="2,3-Dihydroxybiphenyl 1,2-Dioxygenase, domain 1"/>
    <property type="match status" value="1"/>
</dbReference>
<gene>
    <name evidence="2" type="ORF">GCM10009775_26800</name>
</gene>
<organism evidence="2 3">
    <name type="scientific">Microbacterium aoyamense</name>
    <dbReference type="NCBI Taxonomy" id="344166"/>
    <lineage>
        <taxon>Bacteria</taxon>
        <taxon>Bacillati</taxon>
        <taxon>Actinomycetota</taxon>
        <taxon>Actinomycetes</taxon>
        <taxon>Micrococcales</taxon>
        <taxon>Microbacteriaceae</taxon>
        <taxon>Microbacterium</taxon>
    </lineage>
</organism>
<feature type="domain" description="VOC" evidence="1">
    <location>
        <begin position="3"/>
        <end position="112"/>
    </location>
</feature>
<evidence type="ECO:0000313" key="3">
    <source>
        <dbReference type="Proteomes" id="UP001501343"/>
    </source>
</evidence>